<feature type="non-terminal residue" evidence="1">
    <location>
        <position position="1"/>
    </location>
</feature>
<sequence length="212" mass="24148">MSTRITAPIIVCYCIDTDRRPSDPEDLSALTPAHLLIGRSLTALPEGDITQIPENAITQHHWARSHKEYLSELQTRVKWRQTFPNLLEIGALVLLKEDNLHTSKYPLGRVMELIPGSDNIVQVVKMKVRNSQVTRATDLTSYAYVKKPFSLSRSKEIDEEILRSIVKGFHALKIGEEDEFLKLCDMLCPNYRVPSTKTITNIITVPSKKREH</sequence>
<reference evidence="1" key="1">
    <citation type="journal article" date="2013" name="Genome Biol.">
        <title>Draft genome of the mountain pine beetle, Dendroctonus ponderosae Hopkins, a major forest pest.</title>
        <authorList>
            <person name="Keeling C.I."/>
            <person name="Yuen M.M."/>
            <person name="Liao N.Y."/>
            <person name="Docking T.R."/>
            <person name="Chan S.K."/>
            <person name="Taylor G.A."/>
            <person name="Palmquist D.L."/>
            <person name="Jackman S.D."/>
            <person name="Nguyen A."/>
            <person name="Li M."/>
            <person name="Henderson H."/>
            <person name="Janes J.K."/>
            <person name="Zhao Y."/>
            <person name="Pandoh P."/>
            <person name="Moore R."/>
            <person name="Sperling F.A."/>
            <person name="Huber D.P."/>
            <person name="Birol I."/>
            <person name="Jones S.J."/>
            <person name="Bohlmann J."/>
        </authorList>
    </citation>
    <scope>NUCLEOTIDE SEQUENCE</scope>
</reference>
<name>N6UE10_DENPD</name>
<dbReference type="AlphaFoldDB" id="N6UE10"/>
<organism evidence="1">
    <name type="scientific">Dendroctonus ponderosae</name>
    <name type="common">Mountain pine beetle</name>
    <dbReference type="NCBI Taxonomy" id="77166"/>
    <lineage>
        <taxon>Eukaryota</taxon>
        <taxon>Metazoa</taxon>
        <taxon>Ecdysozoa</taxon>
        <taxon>Arthropoda</taxon>
        <taxon>Hexapoda</taxon>
        <taxon>Insecta</taxon>
        <taxon>Pterygota</taxon>
        <taxon>Neoptera</taxon>
        <taxon>Endopterygota</taxon>
        <taxon>Coleoptera</taxon>
        <taxon>Polyphaga</taxon>
        <taxon>Cucujiformia</taxon>
        <taxon>Curculionidae</taxon>
        <taxon>Scolytinae</taxon>
        <taxon>Dendroctonus</taxon>
    </lineage>
</organism>
<protein>
    <submittedName>
        <fullName evidence="1">Uncharacterized protein</fullName>
    </submittedName>
</protein>
<dbReference type="HOGENOM" id="CLU_1300817_0_0_1"/>
<accession>N6UE10</accession>
<gene>
    <name evidence="1" type="ORF">YQE_03617</name>
</gene>
<dbReference type="EMBL" id="KB740625">
    <property type="protein sequence ID" value="ENN79945.1"/>
    <property type="molecule type" value="Genomic_DNA"/>
</dbReference>
<dbReference type="Pfam" id="PF18701">
    <property type="entry name" value="DUF5641"/>
    <property type="match status" value="1"/>
</dbReference>
<proteinExistence type="predicted"/>
<dbReference type="PANTHER" id="PTHR47331:SF6">
    <property type="entry name" value="DOUBLECORTIN DOMAIN-CONTAINING PROTEIN"/>
    <property type="match status" value="1"/>
</dbReference>
<dbReference type="SUPFAM" id="SSF140996">
    <property type="entry name" value="Hermes dimerisation domain"/>
    <property type="match status" value="1"/>
</dbReference>
<dbReference type="PANTHER" id="PTHR47331">
    <property type="entry name" value="PHD-TYPE DOMAIN-CONTAINING PROTEIN"/>
    <property type="match status" value="1"/>
</dbReference>
<dbReference type="OrthoDB" id="1607513at2759"/>
<dbReference type="InterPro" id="IPR040676">
    <property type="entry name" value="DUF5641"/>
</dbReference>
<evidence type="ECO:0000313" key="1">
    <source>
        <dbReference type="EMBL" id="ENN79945.1"/>
    </source>
</evidence>